<dbReference type="Gene3D" id="3.40.50.720">
    <property type="entry name" value="NAD(P)-binding Rossmann-like Domain"/>
    <property type="match status" value="1"/>
</dbReference>
<keyword evidence="2" id="KW-0547">Nucleotide-binding</keyword>
<dbReference type="InterPro" id="IPR032875">
    <property type="entry name" value="Succ_CoA_lig_flav_dom"/>
</dbReference>
<dbReference type="SUPFAM" id="SSF51735">
    <property type="entry name" value="NAD(P)-binding Rossmann-fold domains"/>
    <property type="match status" value="1"/>
</dbReference>
<keyword evidence="1" id="KW-0436">Ligase</keyword>
<dbReference type="EMBL" id="JACRDE010000197">
    <property type="protein sequence ID" value="MBI5249264.1"/>
    <property type="molecule type" value="Genomic_DNA"/>
</dbReference>
<dbReference type="Pfam" id="PF13607">
    <property type="entry name" value="Succ_CoA_lig"/>
    <property type="match status" value="1"/>
</dbReference>
<dbReference type="InterPro" id="IPR051538">
    <property type="entry name" value="Acyl-CoA_Synth/Transferase"/>
</dbReference>
<organism evidence="5 6">
    <name type="scientific">Desulfomonile tiedjei</name>
    <dbReference type="NCBI Taxonomy" id="2358"/>
    <lineage>
        <taxon>Bacteria</taxon>
        <taxon>Pseudomonadati</taxon>
        <taxon>Thermodesulfobacteriota</taxon>
        <taxon>Desulfomonilia</taxon>
        <taxon>Desulfomonilales</taxon>
        <taxon>Desulfomonilaceae</taxon>
        <taxon>Desulfomonile</taxon>
    </lineage>
</organism>
<dbReference type="AlphaFoldDB" id="A0A9D6V1Z0"/>
<dbReference type="Pfam" id="PF13380">
    <property type="entry name" value="CoA_binding_2"/>
    <property type="match status" value="1"/>
</dbReference>
<dbReference type="PANTHER" id="PTHR43334">
    <property type="entry name" value="ACETATE--COA LIGASE [ADP-FORMING]"/>
    <property type="match status" value="1"/>
</dbReference>
<gene>
    <name evidence="5" type="ORF">HY912_07200</name>
</gene>
<protein>
    <submittedName>
        <fullName evidence="5">CoA-binding protein</fullName>
    </submittedName>
</protein>
<accession>A0A9D6V1Z0</accession>
<dbReference type="Proteomes" id="UP000807825">
    <property type="component" value="Unassembled WGS sequence"/>
</dbReference>
<dbReference type="SMART" id="SM00881">
    <property type="entry name" value="CoA_binding"/>
    <property type="match status" value="1"/>
</dbReference>
<feature type="domain" description="CoA-binding" evidence="4">
    <location>
        <begin position="12"/>
        <end position="107"/>
    </location>
</feature>
<dbReference type="InterPro" id="IPR036291">
    <property type="entry name" value="NAD(P)-bd_dom_sf"/>
</dbReference>
<dbReference type="PANTHER" id="PTHR43334:SF1">
    <property type="entry name" value="3-HYDROXYPROPIONATE--COA LIGASE [ADP-FORMING]"/>
    <property type="match status" value="1"/>
</dbReference>
<evidence type="ECO:0000256" key="2">
    <source>
        <dbReference type="ARBA" id="ARBA00022741"/>
    </source>
</evidence>
<keyword evidence="3" id="KW-0067">ATP-binding</keyword>
<dbReference type="InterPro" id="IPR003781">
    <property type="entry name" value="CoA-bd"/>
</dbReference>
<proteinExistence type="predicted"/>
<name>A0A9D6V1Z0_9BACT</name>
<dbReference type="InterPro" id="IPR016102">
    <property type="entry name" value="Succinyl-CoA_synth-like"/>
</dbReference>
<evidence type="ECO:0000256" key="3">
    <source>
        <dbReference type="ARBA" id="ARBA00022840"/>
    </source>
</evidence>
<comment type="caution">
    <text evidence="5">The sequence shown here is derived from an EMBL/GenBank/DDBJ whole genome shotgun (WGS) entry which is preliminary data.</text>
</comment>
<dbReference type="SUPFAM" id="SSF52210">
    <property type="entry name" value="Succinyl-CoA synthetase domains"/>
    <property type="match status" value="2"/>
</dbReference>
<evidence type="ECO:0000313" key="6">
    <source>
        <dbReference type="Proteomes" id="UP000807825"/>
    </source>
</evidence>
<reference evidence="5" key="1">
    <citation type="submission" date="2020-07" db="EMBL/GenBank/DDBJ databases">
        <title>Huge and variable diversity of episymbiotic CPR bacteria and DPANN archaea in groundwater ecosystems.</title>
        <authorList>
            <person name="He C.Y."/>
            <person name="Keren R."/>
            <person name="Whittaker M."/>
            <person name="Farag I.F."/>
            <person name="Doudna J."/>
            <person name="Cate J.H.D."/>
            <person name="Banfield J.F."/>
        </authorList>
    </citation>
    <scope>NUCLEOTIDE SEQUENCE</scope>
    <source>
        <strain evidence="5">NC_groundwater_1664_Pr3_B-0.1um_52_9</strain>
    </source>
</reference>
<evidence type="ECO:0000256" key="1">
    <source>
        <dbReference type="ARBA" id="ARBA00022598"/>
    </source>
</evidence>
<dbReference type="Gene3D" id="3.40.50.261">
    <property type="entry name" value="Succinyl-CoA synthetase domains"/>
    <property type="match status" value="2"/>
</dbReference>
<evidence type="ECO:0000259" key="4">
    <source>
        <dbReference type="SMART" id="SM00881"/>
    </source>
</evidence>
<dbReference type="GO" id="GO:0005524">
    <property type="term" value="F:ATP binding"/>
    <property type="evidence" value="ECO:0007669"/>
    <property type="project" value="UniProtKB-KW"/>
</dbReference>
<evidence type="ECO:0000313" key="5">
    <source>
        <dbReference type="EMBL" id="MBI5249264.1"/>
    </source>
</evidence>
<sequence length="490" mass="52517">MNEFAANPLFQIMHPKSIAFWGASNNPLGMGSVQLSQLLAMGFEGSVFPMHPREVQVMGLKAYMHAKDLPVVPDLAIFVLPTAVVPDILEECGQAGIKRAIIVSAGFGEMGPEGRALQDRLVETARKYDIVFIGPNCIGVVNPHLKLNTTFFPYDASPGFIGIASQSGSFVTQMFVHLEKFGIGFSQGFSVGNEALVDIADCLEYLGKCPDTKVIALYIEAIRRGRDFFRVAKEVSKIKPIVAFYVGGSESGKRAAHSHTGAMAGPDLLYDGIFKQAGIIRAASIEELFDLCMVLGSQPLPEGDRIAILTHSGGPGAAAADTAERSGLKLAHFSAETVNSLMDLVPHTASVSNPVDLTFNRNPSDYTKAMPQILLKDEQVDSLFMYLLIPLRRVMQAIAATGADPENAALLADVYLDGQTASVAELSANSGKPVVGASFCTRGEPFIRKLQDSGVPVLTSPERAIKALAALTNYARAKRAMLEQDDAALQ</sequence>
<dbReference type="GO" id="GO:0016874">
    <property type="term" value="F:ligase activity"/>
    <property type="evidence" value="ECO:0007669"/>
    <property type="project" value="UniProtKB-KW"/>
</dbReference>